<dbReference type="AlphaFoldDB" id="A0A1H8KV22"/>
<evidence type="ECO:0000313" key="2">
    <source>
        <dbReference type="Proteomes" id="UP000199054"/>
    </source>
</evidence>
<keyword evidence="2" id="KW-1185">Reference proteome</keyword>
<protein>
    <submittedName>
        <fullName evidence="1">Uncharacterized protein</fullName>
    </submittedName>
</protein>
<evidence type="ECO:0000313" key="1">
    <source>
        <dbReference type="EMBL" id="SEN96770.1"/>
    </source>
</evidence>
<dbReference type="EMBL" id="FODE01000025">
    <property type="protein sequence ID" value="SEN96770.1"/>
    <property type="molecule type" value="Genomic_DNA"/>
</dbReference>
<organism evidence="1 2">
    <name type="scientific">Paracoccus alcaliphilus</name>
    <dbReference type="NCBI Taxonomy" id="34002"/>
    <lineage>
        <taxon>Bacteria</taxon>
        <taxon>Pseudomonadati</taxon>
        <taxon>Pseudomonadota</taxon>
        <taxon>Alphaproteobacteria</taxon>
        <taxon>Rhodobacterales</taxon>
        <taxon>Paracoccaceae</taxon>
        <taxon>Paracoccus</taxon>
    </lineage>
</organism>
<dbReference type="Proteomes" id="UP000199054">
    <property type="component" value="Unassembled WGS sequence"/>
</dbReference>
<accession>A0A1H8KV22</accession>
<sequence>MMMGDGMMWGMGLWGLVVAVLLALAVAALVKYVFFR</sequence>
<gene>
    <name evidence="1" type="ORF">SAMN04489859_102512</name>
</gene>
<reference evidence="1 2" key="1">
    <citation type="submission" date="2016-10" db="EMBL/GenBank/DDBJ databases">
        <authorList>
            <person name="de Groot N.N."/>
        </authorList>
    </citation>
    <scope>NUCLEOTIDE SEQUENCE [LARGE SCALE GENOMIC DNA]</scope>
    <source>
        <strain evidence="1 2">DSM 8512</strain>
    </source>
</reference>
<proteinExistence type="predicted"/>
<name>A0A1H8KV22_9RHOB</name>